<name>A0A1I2F2D8_9BACL</name>
<keyword evidence="6 8" id="KW-0342">GTP-binding</keyword>
<dbReference type="GO" id="GO:0005737">
    <property type="term" value="C:cytoplasm"/>
    <property type="evidence" value="ECO:0007669"/>
    <property type="project" value="UniProtKB-SubCell"/>
</dbReference>
<evidence type="ECO:0000256" key="6">
    <source>
        <dbReference type="ARBA" id="ARBA00023134"/>
    </source>
</evidence>
<keyword evidence="11" id="KW-1185">Reference proteome</keyword>
<comment type="subcellular location">
    <subcellularLocation>
        <location evidence="8">Cytoplasm</location>
    </subcellularLocation>
</comment>
<dbReference type="GO" id="GO:0046872">
    <property type="term" value="F:metal ion binding"/>
    <property type="evidence" value="ECO:0007669"/>
    <property type="project" value="UniProtKB-KW"/>
</dbReference>
<accession>A0A1I2F2D8</accession>
<comment type="caution">
    <text evidence="8">Lacks conserved residue(s) required for the propagation of feature annotation.</text>
</comment>
<dbReference type="PANTHER" id="PTHR19136:SF81">
    <property type="entry name" value="MOLYBDENUM COFACTOR GUANYLYLTRANSFERASE"/>
    <property type="match status" value="1"/>
</dbReference>
<sequence length="218" mass="23613">MNEAALATDAGGRKKIDQLGGVILAGGQSRRMGGMMKALLPIGEQFMIERIRDKMRLLCGSVTAIVASEEQAKLLSRLKLPSLLDTSPGQGPLAALHTALEYSRDSALWVSACDMPFVSEAAAACLIDRMEASGSMAAVPEINGQLHPLQAVYRGGCLEQAERCLQDGDYSMKGFLKRITYVRVTEETFRTFGIALSFVDNINTPEQYQEALRIGKGV</sequence>
<comment type="cofactor">
    <cofactor evidence="8">
        <name>Mg(2+)</name>
        <dbReference type="ChEBI" id="CHEBI:18420"/>
    </cofactor>
</comment>
<dbReference type="InterPro" id="IPR013482">
    <property type="entry name" value="Molybde_CF_guanTrfase"/>
</dbReference>
<feature type="binding site" evidence="8">
    <location>
        <position position="85"/>
    </location>
    <ligand>
        <name>GTP</name>
        <dbReference type="ChEBI" id="CHEBI:37565"/>
    </ligand>
</feature>
<dbReference type="EMBL" id="FOMT01000005">
    <property type="protein sequence ID" value="SFE99325.1"/>
    <property type="molecule type" value="Genomic_DNA"/>
</dbReference>
<dbReference type="Gene3D" id="3.90.550.10">
    <property type="entry name" value="Spore Coat Polysaccharide Biosynthesis Protein SpsA, Chain A"/>
    <property type="match status" value="1"/>
</dbReference>
<dbReference type="RefSeq" id="WP_091188804.1">
    <property type="nucleotide sequence ID" value="NZ_FOMT01000005.1"/>
</dbReference>
<feature type="binding site" evidence="8">
    <location>
        <position position="114"/>
    </location>
    <ligand>
        <name>GTP</name>
        <dbReference type="ChEBI" id="CHEBI:37565"/>
    </ligand>
</feature>
<dbReference type="EC" id="2.7.7.77" evidence="8"/>
<feature type="binding site" evidence="8">
    <location>
        <position position="37"/>
    </location>
    <ligand>
        <name>GTP</name>
        <dbReference type="ChEBI" id="CHEBI:37565"/>
    </ligand>
</feature>
<feature type="binding site" evidence="8">
    <location>
        <begin position="24"/>
        <end position="26"/>
    </location>
    <ligand>
        <name>GTP</name>
        <dbReference type="ChEBI" id="CHEBI:37565"/>
    </ligand>
</feature>
<feature type="binding site" evidence="8">
    <location>
        <position position="114"/>
    </location>
    <ligand>
        <name>Mg(2+)</name>
        <dbReference type="ChEBI" id="CHEBI:18420"/>
    </ligand>
</feature>
<dbReference type="GO" id="GO:0006777">
    <property type="term" value="P:Mo-molybdopterin cofactor biosynthetic process"/>
    <property type="evidence" value="ECO:0007669"/>
    <property type="project" value="UniProtKB-KW"/>
</dbReference>
<comment type="similarity">
    <text evidence="8">Belongs to the MobA family.</text>
</comment>
<evidence type="ECO:0000256" key="1">
    <source>
        <dbReference type="ARBA" id="ARBA00022490"/>
    </source>
</evidence>
<gene>
    <name evidence="8" type="primary">mobA</name>
    <name evidence="10" type="ORF">SAMN05216378_4647</name>
</gene>
<comment type="function">
    <text evidence="8">Transfers a GMP moiety from GTP to Mo-molybdopterin (Mo-MPT) cofactor (Moco or molybdenum cofactor) to form Mo-molybdopterin guanine dinucleotide (Mo-MGD) cofactor.</text>
</comment>
<dbReference type="STRING" id="1045775.SAMN05216378_4647"/>
<organism evidence="10 11">
    <name type="scientific">Paenibacillus catalpae</name>
    <dbReference type="NCBI Taxonomy" id="1045775"/>
    <lineage>
        <taxon>Bacteria</taxon>
        <taxon>Bacillati</taxon>
        <taxon>Bacillota</taxon>
        <taxon>Bacilli</taxon>
        <taxon>Bacillales</taxon>
        <taxon>Paenibacillaceae</taxon>
        <taxon>Paenibacillus</taxon>
    </lineage>
</organism>
<dbReference type="CDD" id="cd02503">
    <property type="entry name" value="MobA"/>
    <property type="match status" value="1"/>
</dbReference>
<evidence type="ECO:0000256" key="5">
    <source>
        <dbReference type="ARBA" id="ARBA00022842"/>
    </source>
</evidence>
<proteinExistence type="inferred from homology"/>
<dbReference type="InterPro" id="IPR025877">
    <property type="entry name" value="MobA-like_NTP_Trfase"/>
</dbReference>
<evidence type="ECO:0000313" key="10">
    <source>
        <dbReference type="EMBL" id="SFE99325.1"/>
    </source>
</evidence>
<dbReference type="Pfam" id="PF12804">
    <property type="entry name" value="NTP_transf_3"/>
    <property type="match status" value="1"/>
</dbReference>
<dbReference type="PANTHER" id="PTHR19136">
    <property type="entry name" value="MOLYBDENUM COFACTOR GUANYLYLTRANSFERASE"/>
    <property type="match status" value="1"/>
</dbReference>
<dbReference type="SUPFAM" id="SSF53448">
    <property type="entry name" value="Nucleotide-diphospho-sugar transferases"/>
    <property type="match status" value="1"/>
</dbReference>
<evidence type="ECO:0000313" key="11">
    <source>
        <dbReference type="Proteomes" id="UP000198855"/>
    </source>
</evidence>
<evidence type="ECO:0000256" key="3">
    <source>
        <dbReference type="ARBA" id="ARBA00022723"/>
    </source>
</evidence>
<dbReference type="AlphaFoldDB" id="A0A1I2F2D8"/>
<keyword evidence="4 8" id="KW-0547">Nucleotide-binding</keyword>
<dbReference type="GO" id="GO:0061603">
    <property type="term" value="F:molybdenum cofactor guanylyltransferase activity"/>
    <property type="evidence" value="ECO:0007669"/>
    <property type="project" value="UniProtKB-EC"/>
</dbReference>
<evidence type="ECO:0000256" key="8">
    <source>
        <dbReference type="HAMAP-Rule" id="MF_00316"/>
    </source>
</evidence>
<dbReference type="GO" id="GO:0005525">
    <property type="term" value="F:GTP binding"/>
    <property type="evidence" value="ECO:0007669"/>
    <property type="project" value="UniProtKB-UniRule"/>
</dbReference>
<dbReference type="Proteomes" id="UP000198855">
    <property type="component" value="Unassembled WGS sequence"/>
</dbReference>
<dbReference type="InterPro" id="IPR029044">
    <property type="entry name" value="Nucleotide-diphossugar_trans"/>
</dbReference>
<dbReference type="OrthoDB" id="9788394at2"/>
<keyword evidence="1 8" id="KW-0963">Cytoplasm</keyword>
<reference evidence="11" key="1">
    <citation type="submission" date="2016-10" db="EMBL/GenBank/DDBJ databases">
        <authorList>
            <person name="Varghese N."/>
            <person name="Submissions S."/>
        </authorList>
    </citation>
    <scope>NUCLEOTIDE SEQUENCE [LARGE SCALE GENOMIC DNA]</scope>
    <source>
        <strain evidence="11">CGMCC 1.10784</strain>
    </source>
</reference>
<evidence type="ECO:0000256" key="2">
    <source>
        <dbReference type="ARBA" id="ARBA00022679"/>
    </source>
</evidence>
<dbReference type="HAMAP" id="MF_00316">
    <property type="entry name" value="MobA"/>
    <property type="match status" value="1"/>
</dbReference>
<comment type="catalytic activity">
    <reaction evidence="8">
        <text>Mo-molybdopterin + GTP + H(+) = Mo-molybdopterin guanine dinucleotide + diphosphate</text>
        <dbReference type="Rhea" id="RHEA:34243"/>
        <dbReference type="ChEBI" id="CHEBI:15378"/>
        <dbReference type="ChEBI" id="CHEBI:33019"/>
        <dbReference type="ChEBI" id="CHEBI:37565"/>
        <dbReference type="ChEBI" id="CHEBI:71302"/>
        <dbReference type="ChEBI" id="CHEBI:71310"/>
        <dbReference type="EC" id="2.7.7.77"/>
    </reaction>
</comment>
<keyword evidence="5 8" id="KW-0460">Magnesium</keyword>
<feature type="domain" description="MobA-like NTP transferase" evidence="9">
    <location>
        <begin position="21"/>
        <end position="178"/>
    </location>
</feature>
<evidence type="ECO:0000256" key="7">
    <source>
        <dbReference type="ARBA" id="ARBA00023150"/>
    </source>
</evidence>
<keyword evidence="3 8" id="KW-0479">Metal-binding</keyword>
<comment type="domain">
    <text evidence="8">The N-terminal domain determines nucleotide recognition and specific binding, while the C-terminal domain determines the specific binding to the target protein.</text>
</comment>
<keyword evidence="7 8" id="KW-0501">Molybdenum cofactor biosynthesis</keyword>
<evidence type="ECO:0000256" key="4">
    <source>
        <dbReference type="ARBA" id="ARBA00022741"/>
    </source>
</evidence>
<keyword evidence="2 8" id="KW-0808">Transferase</keyword>
<protein>
    <recommendedName>
        <fullName evidence="8">Probable molybdenum cofactor guanylyltransferase</fullName>
        <shortName evidence="8">MoCo guanylyltransferase</shortName>
        <ecNumber evidence="8">2.7.7.77</ecNumber>
    </recommendedName>
    <alternativeName>
        <fullName evidence="8">GTP:molybdopterin guanylyltransferase</fullName>
    </alternativeName>
    <alternativeName>
        <fullName evidence="8">Mo-MPT guanylyltransferase</fullName>
    </alternativeName>
    <alternativeName>
        <fullName evidence="8">Molybdopterin guanylyltransferase</fullName>
    </alternativeName>
    <alternativeName>
        <fullName evidence="8">Molybdopterin-guanine dinucleotide synthase</fullName>
        <shortName evidence="8">MGD synthase</shortName>
    </alternativeName>
</protein>
<evidence type="ECO:0000259" key="9">
    <source>
        <dbReference type="Pfam" id="PF12804"/>
    </source>
</evidence>